<comment type="caution">
    <text evidence="1">The sequence shown here is derived from an EMBL/GenBank/DDBJ whole genome shotgun (WGS) entry which is preliminary data.</text>
</comment>
<keyword evidence="2" id="KW-1185">Reference proteome</keyword>
<evidence type="ECO:0008006" key="3">
    <source>
        <dbReference type="Google" id="ProtNLM"/>
    </source>
</evidence>
<sequence length="102" mass="10562">MASSGRDAVARAIALKAAGTEIAIATLAGVSRQRLLGEAEAFTGLVVTDLHKSHANSEEGGSLELVLLQLPMTVKSRAKGRPGFAFICSSRRLLACPKSGTV</sequence>
<accession>A0ABP4WK88</accession>
<dbReference type="EMBL" id="BAAANH010000002">
    <property type="protein sequence ID" value="GAA1754237.1"/>
    <property type="molecule type" value="Genomic_DNA"/>
</dbReference>
<evidence type="ECO:0000313" key="2">
    <source>
        <dbReference type="Proteomes" id="UP001500506"/>
    </source>
</evidence>
<name>A0ABP4WK88_9MICO</name>
<gene>
    <name evidence="1" type="ORF">GCM10009747_10190</name>
</gene>
<proteinExistence type="predicted"/>
<reference evidence="2" key="1">
    <citation type="journal article" date="2019" name="Int. J. Syst. Evol. Microbiol.">
        <title>The Global Catalogue of Microorganisms (GCM) 10K type strain sequencing project: providing services to taxonomists for standard genome sequencing and annotation.</title>
        <authorList>
            <consortium name="The Broad Institute Genomics Platform"/>
            <consortium name="The Broad Institute Genome Sequencing Center for Infectious Disease"/>
            <person name="Wu L."/>
            <person name="Ma J."/>
        </authorList>
    </citation>
    <scope>NUCLEOTIDE SEQUENCE [LARGE SCALE GENOMIC DNA]</scope>
    <source>
        <strain evidence="2">JCM 14319</strain>
    </source>
</reference>
<protein>
    <recommendedName>
        <fullName evidence="3">Resolvase/invertase-type recombinase catalytic domain-containing protein</fullName>
    </recommendedName>
</protein>
<dbReference type="Proteomes" id="UP001500506">
    <property type="component" value="Unassembled WGS sequence"/>
</dbReference>
<evidence type="ECO:0000313" key="1">
    <source>
        <dbReference type="EMBL" id="GAA1754237.1"/>
    </source>
</evidence>
<organism evidence="1 2">
    <name type="scientific">Agromyces humatus</name>
    <dbReference type="NCBI Taxonomy" id="279573"/>
    <lineage>
        <taxon>Bacteria</taxon>
        <taxon>Bacillati</taxon>
        <taxon>Actinomycetota</taxon>
        <taxon>Actinomycetes</taxon>
        <taxon>Micrococcales</taxon>
        <taxon>Microbacteriaceae</taxon>
        <taxon>Agromyces</taxon>
    </lineage>
</organism>